<proteinExistence type="predicted"/>
<keyword evidence="1" id="KW-0732">Signal</keyword>
<reference evidence="2 3" key="1">
    <citation type="submission" date="2014-12" db="EMBL/GenBank/DDBJ databases">
        <title>Draft Genome Sequence of Pseudoalteromonas luteoviolacea HI1.</title>
        <authorList>
            <person name="Asahina A.Y."/>
            <person name="Hadfield M.G."/>
        </authorList>
    </citation>
    <scope>NUCLEOTIDE SEQUENCE [LARGE SCALE GENOMIC DNA]</scope>
    <source>
        <strain evidence="2 3">HI1</strain>
    </source>
</reference>
<protein>
    <recommendedName>
        <fullName evidence="4">DUF2141 domain-containing protein</fullName>
    </recommendedName>
</protein>
<dbReference type="Pfam" id="PF09912">
    <property type="entry name" value="DUF2141"/>
    <property type="match status" value="1"/>
</dbReference>
<sequence>MTMFTLYKLLILGGLLMTTKNAIATTVQVEINGIDPKRTGQIMVMLFEDNGFPVKHKSALQTQFHSPNAESLSVEFKTTQAEFAIKVLHDEDNSQTTSKNWTGIIPSEGLGFSNGAKISWRGPPKFKDAKLSLTDLSSPISISVNYP</sequence>
<evidence type="ECO:0008006" key="4">
    <source>
        <dbReference type="Google" id="ProtNLM"/>
    </source>
</evidence>
<organism evidence="2 3">
    <name type="scientific">Pseudoalteromonas luteoviolacea</name>
    <dbReference type="NCBI Taxonomy" id="43657"/>
    <lineage>
        <taxon>Bacteria</taxon>
        <taxon>Pseudomonadati</taxon>
        <taxon>Pseudomonadota</taxon>
        <taxon>Gammaproteobacteria</taxon>
        <taxon>Alteromonadales</taxon>
        <taxon>Pseudoalteromonadaceae</taxon>
        <taxon>Pseudoalteromonas</taxon>
    </lineage>
</organism>
<feature type="chain" id="PRO_5002149459" description="DUF2141 domain-containing protein" evidence="1">
    <location>
        <begin position="25"/>
        <end position="147"/>
    </location>
</feature>
<accession>A0A0C1MQQ5</accession>
<evidence type="ECO:0000256" key="1">
    <source>
        <dbReference type="SAM" id="SignalP"/>
    </source>
</evidence>
<dbReference type="Proteomes" id="UP000031327">
    <property type="component" value="Unassembled WGS sequence"/>
</dbReference>
<feature type="signal peptide" evidence="1">
    <location>
        <begin position="1"/>
        <end position="24"/>
    </location>
</feature>
<comment type="caution">
    <text evidence="2">The sequence shown here is derived from an EMBL/GenBank/DDBJ whole genome shotgun (WGS) entry which is preliminary data.</text>
</comment>
<dbReference type="InterPro" id="IPR018673">
    <property type="entry name" value="DUF2141"/>
</dbReference>
<dbReference type="EMBL" id="JWIC01000006">
    <property type="protein sequence ID" value="KID56973.1"/>
    <property type="molecule type" value="Genomic_DNA"/>
</dbReference>
<name>A0A0C1MQQ5_9GAMM</name>
<dbReference type="AlphaFoldDB" id="A0A0C1MQQ5"/>
<gene>
    <name evidence="2" type="ORF">JF50_13945</name>
</gene>
<evidence type="ECO:0000313" key="3">
    <source>
        <dbReference type="Proteomes" id="UP000031327"/>
    </source>
</evidence>
<evidence type="ECO:0000313" key="2">
    <source>
        <dbReference type="EMBL" id="KID56973.1"/>
    </source>
</evidence>